<feature type="transmembrane region" description="Helical" evidence="7">
    <location>
        <begin position="367"/>
        <end position="387"/>
    </location>
</feature>
<evidence type="ECO:0000256" key="6">
    <source>
        <dbReference type="ARBA" id="ARBA00023136"/>
    </source>
</evidence>
<evidence type="ECO:0000256" key="4">
    <source>
        <dbReference type="ARBA" id="ARBA00022692"/>
    </source>
</evidence>
<evidence type="ECO:0000256" key="2">
    <source>
        <dbReference type="ARBA" id="ARBA00005236"/>
    </source>
</evidence>
<dbReference type="Proteomes" id="UP000540656">
    <property type="component" value="Unassembled WGS sequence"/>
</dbReference>
<dbReference type="InterPro" id="IPR051447">
    <property type="entry name" value="Lipoprotein-release_system"/>
</dbReference>
<comment type="similarity">
    <text evidence="2">Belongs to the ABC-4 integral membrane protein family. LolC/E subfamily.</text>
</comment>
<gene>
    <name evidence="10" type="ORF">BJ980_002966</name>
</gene>
<dbReference type="InterPro" id="IPR003838">
    <property type="entry name" value="ABC3_permease_C"/>
</dbReference>
<accession>A0A7Y9UPW3</accession>
<feature type="transmembrane region" description="Helical" evidence="7">
    <location>
        <begin position="765"/>
        <end position="789"/>
    </location>
</feature>
<reference evidence="10 11" key="1">
    <citation type="submission" date="2020-07" db="EMBL/GenBank/DDBJ databases">
        <title>Sequencing the genomes of 1000 actinobacteria strains.</title>
        <authorList>
            <person name="Klenk H.-P."/>
        </authorList>
    </citation>
    <scope>NUCLEOTIDE SEQUENCE [LARGE SCALE GENOMIC DNA]</scope>
    <source>
        <strain evidence="10 11">DSM 23819</strain>
    </source>
</reference>
<dbReference type="GO" id="GO:0044874">
    <property type="term" value="P:lipoprotein localization to outer membrane"/>
    <property type="evidence" value="ECO:0007669"/>
    <property type="project" value="TreeGrafter"/>
</dbReference>
<feature type="transmembrane region" description="Helical" evidence="7">
    <location>
        <begin position="263"/>
        <end position="296"/>
    </location>
</feature>
<feature type="transmembrane region" description="Helical" evidence="7">
    <location>
        <begin position="495"/>
        <end position="516"/>
    </location>
</feature>
<protein>
    <submittedName>
        <fullName evidence="10">Putative ABC transport system permease protein</fullName>
    </submittedName>
</protein>
<feature type="transmembrane region" description="Helical" evidence="7">
    <location>
        <begin position="439"/>
        <end position="465"/>
    </location>
</feature>
<feature type="domain" description="ABC3 transporter permease C-terminal" evidence="8">
    <location>
        <begin position="723"/>
        <end position="838"/>
    </location>
</feature>
<dbReference type="Pfam" id="PF12704">
    <property type="entry name" value="MacB_PCD"/>
    <property type="match status" value="2"/>
</dbReference>
<evidence type="ECO:0000256" key="3">
    <source>
        <dbReference type="ARBA" id="ARBA00022475"/>
    </source>
</evidence>
<dbReference type="InterPro" id="IPR025857">
    <property type="entry name" value="MacB_PCD"/>
</dbReference>
<keyword evidence="11" id="KW-1185">Reference proteome</keyword>
<keyword evidence="6 7" id="KW-0472">Membrane</keyword>
<feature type="domain" description="ABC3 transporter permease C-terminal" evidence="8">
    <location>
        <begin position="273"/>
        <end position="394"/>
    </location>
</feature>
<dbReference type="PANTHER" id="PTHR30489">
    <property type="entry name" value="LIPOPROTEIN-RELEASING SYSTEM TRANSMEMBRANE PROTEIN LOLE"/>
    <property type="match status" value="1"/>
</dbReference>
<dbReference type="Pfam" id="PF02687">
    <property type="entry name" value="FtsX"/>
    <property type="match status" value="2"/>
</dbReference>
<feature type="transmembrane region" description="Helical" evidence="7">
    <location>
        <begin position="718"/>
        <end position="744"/>
    </location>
</feature>
<feature type="domain" description="MacB-like periplasmic core" evidence="9">
    <location>
        <begin position="494"/>
        <end position="690"/>
    </location>
</feature>
<comment type="caution">
    <text evidence="10">The sequence shown here is derived from an EMBL/GenBank/DDBJ whole genome shotgun (WGS) entry which is preliminary data.</text>
</comment>
<dbReference type="PANTHER" id="PTHR30489:SF0">
    <property type="entry name" value="LIPOPROTEIN-RELEASING SYSTEM TRANSMEMBRANE PROTEIN LOLE"/>
    <property type="match status" value="1"/>
</dbReference>
<keyword evidence="4 7" id="KW-0812">Transmembrane</keyword>
<feature type="domain" description="MacB-like periplasmic core" evidence="9">
    <location>
        <begin position="18"/>
        <end position="238"/>
    </location>
</feature>
<dbReference type="RefSeq" id="WP_179503026.1">
    <property type="nucleotide sequence ID" value="NZ_JACCAA010000001.1"/>
</dbReference>
<comment type="subcellular location">
    <subcellularLocation>
        <location evidence="1">Cell membrane</location>
        <topology evidence="1">Multi-pass membrane protein</topology>
    </subcellularLocation>
</comment>
<evidence type="ECO:0000259" key="8">
    <source>
        <dbReference type="Pfam" id="PF02687"/>
    </source>
</evidence>
<evidence type="ECO:0000256" key="5">
    <source>
        <dbReference type="ARBA" id="ARBA00022989"/>
    </source>
</evidence>
<feature type="transmembrane region" description="Helical" evidence="7">
    <location>
        <begin position="413"/>
        <end position="433"/>
    </location>
</feature>
<evidence type="ECO:0000313" key="10">
    <source>
        <dbReference type="EMBL" id="NYG60043.1"/>
    </source>
</evidence>
<evidence type="ECO:0000259" key="9">
    <source>
        <dbReference type="Pfam" id="PF12704"/>
    </source>
</evidence>
<feature type="transmembrane region" description="Helical" evidence="7">
    <location>
        <begin position="809"/>
        <end position="829"/>
    </location>
</feature>
<name>A0A7Y9UPW3_9ACTN</name>
<keyword evidence="3" id="KW-1003">Cell membrane</keyword>
<proteinExistence type="inferred from homology"/>
<evidence type="ECO:0000256" key="7">
    <source>
        <dbReference type="SAM" id="Phobius"/>
    </source>
</evidence>
<feature type="transmembrane region" description="Helical" evidence="7">
    <location>
        <begin position="16"/>
        <end position="36"/>
    </location>
</feature>
<organism evidence="10 11">
    <name type="scientific">Nocardioides daedukensis</name>
    <dbReference type="NCBI Taxonomy" id="634462"/>
    <lineage>
        <taxon>Bacteria</taxon>
        <taxon>Bacillati</taxon>
        <taxon>Actinomycetota</taxon>
        <taxon>Actinomycetes</taxon>
        <taxon>Propionibacteriales</taxon>
        <taxon>Nocardioidaceae</taxon>
        <taxon>Nocardioides</taxon>
    </lineage>
</organism>
<keyword evidence="5 7" id="KW-1133">Transmembrane helix</keyword>
<feature type="transmembrane region" description="Helical" evidence="7">
    <location>
        <begin position="317"/>
        <end position="341"/>
    </location>
</feature>
<dbReference type="EMBL" id="JACCAA010000001">
    <property type="protein sequence ID" value="NYG60043.1"/>
    <property type="molecule type" value="Genomic_DNA"/>
</dbReference>
<evidence type="ECO:0000313" key="11">
    <source>
        <dbReference type="Proteomes" id="UP000540656"/>
    </source>
</evidence>
<dbReference type="AlphaFoldDB" id="A0A7Y9UPW3"/>
<dbReference type="GO" id="GO:0098797">
    <property type="term" value="C:plasma membrane protein complex"/>
    <property type="evidence" value="ECO:0007669"/>
    <property type="project" value="TreeGrafter"/>
</dbReference>
<evidence type="ECO:0000256" key="1">
    <source>
        <dbReference type="ARBA" id="ARBA00004651"/>
    </source>
</evidence>
<sequence>MWKVTWRNLLARKVRLALSGFAIVLGVAFVAGTLIFTDAMGGTFDDIIEGSTADVEIAYDGAGDFDSAQDNRTIPASVVAELEQLEGVESVHPMISLQSVFVLDTKGKVIGGNGPPGLAFNPTSARSMTGKPILTVDRGRMPDGPKQVALDVDTADKAGYEIGDTVTLVTGATPPKVEAELVGLVEFGAGGTNGATLSLLEATYMQDLFLDGKDAYNAISLNAEDGVSQRELADRAQAVLPEGVKAWTGDEYVEKNKASLDEIMGFLTTFLLVFAGVSLVVGIFLIINTFSILIAQRSRELALLRALGASRKQVNRSVIAEALAVGVVGSTFGLGLGYLLAMGLRELFATFGLDLGSAVFSISPSTIFWAYAVGLVVTAVAAVTPAIRASRIPPMAALRDDVAMPESTLRRRLVVGTVLVLAGAASMVFGFMGEGSLGLSLIGLGALLVLVGVSLMSAILGRPLLNLFGVIYRRLFGTVGNLAAQNTLRNPRRTAATASALMIGLALMSMMSIFGASASASTDEAIKETLTSQFVISNVVGQPFSPDIAAQVRKVDGVEGVTSMRTGYPEIGNGSAFVLGIDPKDMASAFNLEVIDGSVSDLGPGKVAVSENQAEKYGYRVGKSFPMTFQAGAQELEVAVIFAAGGVPGDFIVSPDTLEKGGQVPLDAMVFVNLADNADNDAVRKDIEAITDELPTVTVKDPEGFAEEQKAQINQFLYMIYGLLGLSVVIAILGVVNTLSLSVIERTREVGLLRAVGLGRRQLRTMIRLESVVVAVFGAVLGLVMGVIFGSTLVKALTDQGLTELSIPWGLLAGFVIGSAVLGVLAAVFPARRAARLDVLTAIATE</sequence>